<protein>
    <submittedName>
        <fullName evidence="2">Uncharacterized protein</fullName>
    </submittedName>
</protein>
<gene>
    <name evidence="2" type="ORF">FNYG_14848</name>
</gene>
<dbReference type="EMBL" id="MTQA01000417">
    <property type="protein sequence ID" value="PNP59717.1"/>
    <property type="molecule type" value="Genomic_DNA"/>
</dbReference>
<dbReference type="InterPro" id="IPR036291">
    <property type="entry name" value="NAD(P)-bd_dom_sf"/>
</dbReference>
<keyword evidence="3" id="KW-1185">Reference proteome</keyword>
<evidence type="ECO:0000313" key="2">
    <source>
        <dbReference type="EMBL" id="PNP59717.1"/>
    </source>
</evidence>
<organism evidence="2 3">
    <name type="scientific">Gibberella nygamai</name>
    <name type="common">Bean root rot disease fungus</name>
    <name type="synonym">Fusarium nygamai</name>
    <dbReference type="NCBI Taxonomy" id="42673"/>
    <lineage>
        <taxon>Eukaryota</taxon>
        <taxon>Fungi</taxon>
        <taxon>Dikarya</taxon>
        <taxon>Ascomycota</taxon>
        <taxon>Pezizomycotina</taxon>
        <taxon>Sordariomycetes</taxon>
        <taxon>Hypocreomycetidae</taxon>
        <taxon>Hypocreales</taxon>
        <taxon>Nectriaceae</taxon>
        <taxon>Fusarium</taxon>
        <taxon>Fusarium fujikuroi species complex</taxon>
    </lineage>
</organism>
<accession>A0A2K0UPK1</accession>
<evidence type="ECO:0000256" key="1">
    <source>
        <dbReference type="SAM" id="Phobius"/>
    </source>
</evidence>
<reference evidence="2 3" key="1">
    <citation type="submission" date="2017-06" db="EMBL/GenBank/DDBJ databases">
        <title>Genome of Fusarium nygamai isolate CS10214.</title>
        <authorList>
            <person name="Gardiner D.M."/>
            <person name="Obanor F."/>
            <person name="Kazan K."/>
        </authorList>
    </citation>
    <scope>NUCLEOTIDE SEQUENCE [LARGE SCALE GENOMIC DNA]</scope>
    <source>
        <strain evidence="2 3">CS10214</strain>
    </source>
</reference>
<proteinExistence type="predicted"/>
<keyword evidence="1" id="KW-1133">Transmembrane helix</keyword>
<dbReference type="Proteomes" id="UP000236664">
    <property type="component" value="Unassembled WGS sequence"/>
</dbReference>
<name>A0A2K0UPK1_GIBNY</name>
<feature type="transmembrane region" description="Helical" evidence="1">
    <location>
        <begin position="12"/>
        <end position="31"/>
    </location>
</feature>
<evidence type="ECO:0000313" key="3">
    <source>
        <dbReference type="Proteomes" id="UP000236664"/>
    </source>
</evidence>
<dbReference type="OrthoDB" id="542013at2759"/>
<dbReference type="AlphaFoldDB" id="A0A2K0UPK1"/>
<keyword evidence="1" id="KW-0812">Transmembrane</keyword>
<keyword evidence="1" id="KW-0472">Membrane</keyword>
<dbReference type="STRING" id="42673.A0A2K0UPK1"/>
<comment type="caution">
    <text evidence="2">The sequence shown here is derived from an EMBL/GenBank/DDBJ whole genome shotgun (WGS) entry which is preliminary data.</text>
</comment>
<dbReference type="Gene3D" id="3.40.50.720">
    <property type="entry name" value="NAD(P)-binding Rossmann-like Domain"/>
    <property type="match status" value="1"/>
</dbReference>
<sequence>MSFQAVDGMEKTLVTNVTGTFLLAIGLLPALRQSGLRRSICPRMVLVSSQGHEAAVFAVGKDVDISSDLNDASKTDMADRYGH</sequence>
<dbReference type="SUPFAM" id="SSF51735">
    <property type="entry name" value="NAD(P)-binding Rossmann-fold domains"/>
    <property type="match status" value="1"/>
</dbReference>